<proteinExistence type="predicted"/>
<evidence type="ECO:0000313" key="3">
    <source>
        <dbReference type="Proteomes" id="UP001500689"/>
    </source>
</evidence>
<protein>
    <submittedName>
        <fullName evidence="2">NAD(P)H-binding protein</fullName>
    </submittedName>
</protein>
<name>A0ABP6WFZ8_9PSEU</name>
<dbReference type="Proteomes" id="UP001500689">
    <property type="component" value="Unassembled WGS sequence"/>
</dbReference>
<dbReference type="InterPro" id="IPR016040">
    <property type="entry name" value="NAD(P)-bd_dom"/>
</dbReference>
<gene>
    <name evidence="2" type="ORF">GCM10022222_36100</name>
</gene>
<dbReference type="InterPro" id="IPR051604">
    <property type="entry name" value="Ergot_Alk_Oxidoreductase"/>
</dbReference>
<evidence type="ECO:0000313" key="2">
    <source>
        <dbReference type="EMBL" id="GAA3549259.1"/>
    </source>
</evidence>
<dbReference type="PANTHER" id="PTHR43162:SF1">
    <property type="entry name" value="PRESTALK A DIFFERENTIATION PROTEIN A"/>
    <property type="match status" value="1"/>
</dbReference>
<organism evidence="2 3">
    <name type="scientific">Amycolatopsis ultiminotia</name>
    <dbReference type="NCBI Taxonomy" id="543629"/>
    <lineage>
        <taxon>Bacteria</taxon>
        <taxon>Bacillati</taxon>
        <taxon>Actinomycetota</taxon>
        <taxon>Actinomycetes</taxon>
        <taxon>Pseudonocardiales</taxon>
        <taxon>Pseudonocardiaceae</taxon>
        <taxon>Amycolatopsis</taxon>
    </lineage>
</organism>
<dbReference type="SUPFAM" id="SSF51735">
    <property type="entry name" value="NAD(P)-binding Rossmann-fold domains"/>
    <property type="match status" value="1"/>
</dbReference>
<dbReference type="PANTHER" id="PTHR43162">
    <property type="match status" value="1"/>
</dbReference>
<dbReference type="Gene3D" id="3.90.25.10">
    <property type="entry name" value="UDP-galactose 4-epimerase, domain 1"/>
    <property type="match status" value="1"/>
</dbReference>
<reference evidence="3" key="1">
    <citation type="journal article" date="2019" name="Int. J. Syst. Evol. Microbiol.">
        <title>The Global Catalogue of Microorganisms (GCM) 10K type strain sequencing project: providing services to taxonomists for standard genome sequencing and annotation.</title>
        <authorList>
            <consortium name="The Broad Institute Genomics Platform"/>
            <consortium name="The Broad Institute Genome Sequencing Center for Infectious Disease"/>
            <person name="Wu L."/>
            <person name="Ma J."/>
        </authorList>
    </citation>
    <scope>NUCLEOTIDE SEQUENCE [LARGE SCALE GENOMIC DNA]</scope>
    <source>
        <strain evidence="3">JCM 16898</strain>
    </source>
</reference>
<dbReference type="InterPro" id="IPR036291">
    <property type="entry name" value="NAD(P)-bd_dom_sf"/>
</dbReference>
<evidence type="ECO:0000259" key="1">
    <source>
        <dbReference type="Pfam" id="PF13460"/>
    </source>
</evidence>
<dbReference type="EMBL" id="BAAAZN010000007">
    <property type="protein sequence ID" value="GAA3549259.1"/>
    <property type="molecule type" value="Genomic_DNA"/>
</dbReference>
<comment type="caution">
    <text evidence="2">The sequence shown here is derived from an EMBL/GenBank/DDBJ whole genome shotgun (WGS) entry which is preliminary data.</text>
</comment>
<dbReference type="Pfam" id="PF13460">
    <property type="entry name" value="NAD_binding_10"/>
    <property type="match status" value="1"/>
</dbReference>
<sequence>MTVLVTGATGLIGSEVVDALLTAGAPVRVVTRQPDRVAFDPRVEVFAGDLSRPGDLTPVFAGVDRMFLFPMAAPELAGVARAAGVERIVLLSSMNAAVEQLRDPLHAPMEAAVEASGARWTHLRPGEFAHNKLRLWGESIRRRREVSWPDLPALASAPVHERDVADLAAAALLEDGHDRQAYVVTGPAKLSVRDQIDAIGEVLGERLAHHVLDLRTAEAALQARGGWPAAAGRAVLHLDRPDGAGPGDWLADPRFAWMLEASGDVERALGRPGRTFTQWVRDHAADFSPAGNPHPR</sequence>
<dbReference type="RefSeq" id="WP_344861200.1">
    <property type="nucleotide sequence ID" value="NZ_BAAAZN010000007.1"/>
</dbReference>
<feature type="domain" description="NAD(P)-binding" evidence="1">
    <location>
        <begin position="7"/>
        <end position="173"/>
    </location>
</feature>
<dbReference type="Gene3D" id="3.40.50.720">
    <property type="entry name" value="NAD(P)-binding Rossmann-like Domain"/>
    <property type="match status" value="1"/>
</dbReference>
<accession>A0ABP6WFZ8</accession>
<keyword evidence="3" id="KW-1185">Reference proteome</keyword>